<organism evidence="11 12">
    <name type="scientific">Candidatus Kaiserbacteria bacterium CG10_big_fil_rev_8_21_14_0_10_49_17</name>
    <dbReference type="NCBI Taxonomy" id="1974609"/>
    <lineage>
        <taxon>Bacteria</taxon>
        <taxon>Candidatus Kaiseribacteriota</taxon>
    </lineage>
</organism>
<dbReference type="InterPro" id="IPR022801">
    <property type="entry name" value="Ribosomal_uS4"/>
</dbReference>
<feature type="domain" description="RNA-binding S4" evidence="9">
    <location>
        <begin position="94"/>
        <end position="157"/>
    </location>
</feature>
<comment type="subunit">
    <text evidence="7">Part of the 30S ribosomal subunit. Contacts protein S5. The interaction surface between S4 and S5 is involved in control of translational fidelity.</text>
</comment>
<keyword evidence="3 7" id="KW-0694">RNA-binding</keyword>
<evidence type="ECO:0000259" key="9">
    <source>
        <dbReference type="SMART" id="SM00363"/>
    </source>
</evidence>
<dbReference type="GO" id="GO:0015935">
    <property type="term" value="C:small ribosomal subunit"/>
    <property type="evidence" value="ECO:0007669"/>
    <property type="project" value="InterPro"/>
</dbReference>
<dbReference type="Pfam" id="PF00163">
    <property type="entry name" value="Ribosomal_S4"/>
    <property type="match status" value="1"/>
</dbReference>
<evidence type="ECO:0000313" key="12">
    <source>
        <dbReference type="Proteomes" id="UP000228809"/>
    </source>
</evidence>
<proteinExistence type="inferred from homology"/>
<gene>
    <name evidence="7" type="primary">rpsD</name>
    <name evidence="11" type="ORF">COU17_00245</name>
</gene>
<dbReference type="NCBIfam" id="TIGR01017">
    <property type="entry name" value="rpsD_bact"/>
    <property type="match status" value="1"/>
</dbReference>
<dbReference type="HAMAP" id="MF_01306_B">
    <property type="entry name" value="Ribosomal_uS4_B"/>
    <property type="match status" value="1"/>
</dbReference>
<comment type="function">
    <text evidence="7">With S5 and S12 plays an important role in translational accuracy.</text>
</comment>
<comment type="similarity">
    <text evidence="1 7 8">Belongs to the universal ribosomal protein uS4 family.</text>
</comment>
<dbReference type="Gene3D" id="3.10.290.10">
    <property type="entry name" value="RNA-binding S4 domain"/>
    <property type="match status" value="1"/>
</dbReference>
<keyword evidence="4 7" id="KW-0689">Ribosomal protein</keyword>
<name>A0A2M6WF35_9BACT</name>
<dbReference type="PANTHER" id="PTHR11831">
    <property type="entry name" value="30S 40S RIBOSOMAL PROTEIN"/>
    <property type="match status" value="1"/>
</dbReference>
<evidence type="ECO:0000256" key="2">
    <source>
        <dbReference type="ARBA" id="ARBA00022730"/>
    </source>
</evidence>
<dbReference type="InterPro" id="IPR036986">
    <property type="entry name" value="S4_RNA-bd_sf"/>
</dbReference>
<evidence type="ECO:0000256" key="3">
    <source>
        <dbReference type="ARBA" id="ARBA00022884"/>
    </source>
</evidence>
<feature type="domain" description="Small ribosomal subunit protein uS4 N-terminal" evidence="10">
    <location>
        <begin position="4"/>
        <end position="93"/>
    </location>
</feature>
<dbReference type="NCBIfam" id="NF003717">
    <property type="entry name" value="PRK05327.1"/>
    <property type="match status" value="1"/>
</dbReference>
<comment type="caution">
    <text evidence="11">The sequence shown here is derived from an EMBL/GenBank/DDBJ whole genome shotgun (WGS) entry which is preliminary data.</text>
</comment>
<dbReference type="PROSITE" id="PS50889">
    <property type="entry name" value="S4"/>
    <property type="match status" value="1"/>
</dbReference>
<dbReference type="CDD" id="cd00165">
    <property type="entry name" value="S4"/>
    <property type="match status" value="1"/>
</dbReference>
<dbReference type="InterPro" id="IPR001912">
    <property type="entry name" value="Ribosomal_uS4_N"/>
</dbReference>
<sequence>MIVKSKYKIAKRLGAEVFEKTQSQKFALSEARRKNARTGRRPRALSDFGRQLLEKQKVRYTYGISEKQLTRYVTEALKTRGTDPLTTLYRKLEMRLDSVVYRLGLAPTRRMARQLVSHGHICVNGRKVTIPSYSTRTGETITVRSGSAQKTVFAGLHERLADYSAPSWVSFDAKKLTGSVKELPQYSAPDTHFDLTQVLEYYSR</sequence>
<evidence type="ECO:0000256" key="4">
    <source>
        <dbReference type="ARBA" id="ARBA00022980"/>
    </source>
</evidence>
<dbReference type="GO" id="GO:0019843">
    <property type="term" value="F:rRNA binding"/>
    <property type="evidence" value="ECO:0007669"/>
    <property type="project" value="UniProtKB-UniRule"/>
</dbReference>
<evidence type="ECO:0000256" key="8">
    <source>
        <dbReference type="RuleBase" id="RU003699"/>
    </source>
</evidence>
<dbReference type="Pfam" id="PF01479">
    <property type="entry name" value="S4"/>
    <property type="match status" value="1"/>
</dbReference>
<dbReference type="PANTHER" id="PTHR11831:SF4">
    <property type="entry name" value="SMALL RIBOSOMAL SUBUNIT PROTEIN US4M"/>
    <property type="match status" value="1"/>
</dbReference>
<keyword evidence="2 7" id="KW-0699">rRNA-binding</keyword>
<dbReference type="GO" id="GO:0003735">
    <property type="term" value="F:structural constituent of ribosome"/>
    <property type="evidence" value="ECO:0007669"/>
    <property type="project" value="InterPro"/>
</dbReference>
<dbReference type="EMBL" id="PFBJ01000003">
    <property type="protein sequence ID" value="PIT91407.1"/>
    <property type="molecule type" value="Genomic_DNA"/>
</dbReference>
<accession>A0A2M6WF35</accession>
<dbReference type="GO" id="GO:0006412">
    <property type="term" value="P:translation"/>
    <property type="evidence" value="ECO:0007669"/>
    <property type="project" value="UniProtKB-UniRule"/>
</dbReference>
<comment type="function">
    <text evidence="7">One of the primary rRNA binding proteins, it binds directly to 16S rRNA where it nucleates assembly of the body of the 30S subunit.</text>
</comment>
<reference evidence="12" key="1">
    <citation type="submission" date="2017-09" db="EMBL/GenBank/DDBJ databases">
        <title>Depth-based differentiation of microbial function through sediment-hosted aquifers and enrichment of novel symbionts in the deep terrestrial subsurface.</title>
        <authorList>
            <person name="Probst A.J."/>
            <person name="Ladd B."/>
            <person name="Jarett J.K."/>
            <person name="Geller-Mcgrath D.E."/>
            <person name="Sieber C.M.K."/>
            <person name="Emerson J.B."/>
            <person name="Anantharaman K."/>
            <person name="Thomas B.C."/>
            <person name="Malmstrom R."/>
            <person name="Stieglmeier M."/>
            <person name="Klingl A."/>
            <person name="Woyke T."/>
            <person name="Ryan C.M."/>
            <person name="Banfield J.F."/>
        </authorList>
    </citation>
    <scope>NUCLEOTIDE SEQUENCE [LARGE SCALE GENOMIC DNA]</scope>
</reference>
<dbReference type="InterPro" id="IPR005709">
    <property type="entry name" value="Ribosomal_uS4_bac-type"/>
</dbReference>
<keyword evidence="5 7" id="KW-0687">Ribonucleoprotein</keyword>
<evidence type="ECO:0000256" key="5">
    <source>
        <dbReference type="ARBA" id="ARBA00023274"/>
    </source>
</evidence>
<dbReference type="PROSITE" id="PS00632">
    <property type="entry name" value="RIBOSOMAL_S4"/>
    <property type="match status" value="1"/>
</dbReference>
<evidence type="ECO:0000259" key="10">
    <source>
        <dbReference type="SMART" id="SM01390"/>
    </source>
</evidence>
<dbReference type="Proteomes" id="UP000228809">
    <property type="component" value="Unassembled WGS sequence"/>
</dbReference>
<dbReference type="SMART" id="SM00363">
    <property type="entry name" value="S4"/>
    <property type="match status" value="1"/>
</dbReference>
<evidence type="ECO:0000256" key="6">
    <source>
        <dbReference type="ARBA" id="ARBA00035254"/>
    </source>
</evidence>
<dbReference type="InterPro" id="IPR018079">
    <property type="entry name" value="Ribosomal_uS4_CS"/>
</dbReference>
<dbReference type="SUPFAM" id="SSF55174">
    <property type="entry name" value="Alpha-L RNA-binding motif"/>
    <property type="match status" value="1"/>
</dbReference>
<dbReference type="FunFam" id="3.10.290.10:FF:000001">
    <property type="entry name" value="30S ribosomal protein S4"/>
    <property type="match status" value="1"/>
</dbReference>
<dbReference type="AlphaFoldDB" id="A0A2M6WF35"/>
<evidence type="ECO:0000256" key="7">
    <source>
        <dbReference type="HAMAP-Rule" id="MF_01306"/>
    </source>
</evidence>
<dbReference type="SMART" id="SM01390">
    <property type="entry name" value="Ribosomal_S4"/>
    <property type="match status" value="1"/>
</dbReference>
<dbReference type="InterPro" id="IPR002942">
    <property type="entry name" value="S4_RNA-bd"/>
</dbReference>
<evidence type="ECO:0000256" key="1">
    <source>
        <dbReference type="ARBA" id="ARBA00007465"/>
    </source>
</evidence>
<protein>
    <recommendedName>
        <fullName evidence="6 7">Small ribosomal subunit protein uS4</fullName>
    </recommendedName>
</protein>
<evidence type="ECO:0000313" key="11">
    <source>
        <dbReference type="EMBL" id="PIT91407.1"/>
    </source>
</evidence>
<dbReference type="GO" id="GO:0042274">
    <property type="term" value="P:ribosomal small subunit biogenesis"/>
    <property type="evidence" value="ECO:0007669"/>
    <property type="project" value="TreeGrafter"/>
</dbReference>
<dbReference type="Gene3D" id="1.10.1050.10">
    <property type="entry name" value="Ribosomal Protein S4 Delta 41, Chain A, domain 1"/>
    <property type="match status" value="1"/>
</dbReference>